<dbReference type="GeneID" id="108080844"/>
<proteinExistence type="inferred from homology"/>
<reference evidence="5" key="2">
    <citation type="submission" date="2025-08" db="UniProtKB">
        <authorList>
            <consortium name="RefSeq"/>
        </authorList>
    </citation>
    <scope>IDENTIFICATION</scope>
    <source>
        <strain evidence="5">14028-0561.14</strain>
        <tissue evidence="5">Whole fly</tissue>
    </source>
</reference>
<dbReference type="InterPro" id="IPR001254">
    <property type="entry name" value="Trypsin_dom"/>
</dbReference>
<protein>
    <recommendedName>
        <fullName evidence="3">Peptidase S1 domain-containing protein</fullName>
    </recommendedName>
</protein>
<reference evidence="4" key="1">
    <citation type="submission" date="2025-05" db="UniProtKB">
        <authorList>
            <consortium name="RefSeq"/>
        </authorList>
    </citation>
    <scope>NUCLEOTIDE SEQUENCE [LARGE SCALE GENOMIC DNA]</scope>
    <source>
        <strain evidence="4">14028-0561.14</strain>
    </source>
</reference>
<evidence type="ECO:0000313" key="4">
    <source>
        <dbReference type="Proteomes" id="UP001652661"/>
    </source>
</evidence>
<dbReference type="InterPro" id="IPR043504">
    <property type="entry name" value="Peptidase_S1_PA_chymotrypsin"/>
</dbReference>
<dbReference type="Proteomes" id="UP001652661">
    <property type="component" value="Chromosome 2L"/>
</dbReference>
<dbReference type="PANTHER" id="PTHR24256">
    <property type="entry name" value="TRYPTASE-RELATED"/>
    <property type="match status" value="1"/>
</dbReference>
<comment type="similarity">
    <text evidence="2">Belongs to the peptidase S1 family. CLIP subfamily.</text>
</comment>
<name>A0A6P4IRW7_DROKI</name>
<organism evidence="4 5">
    <name type="scientific">Drosophila kikkawai</name>
    <name type="common">Fruit fly</name>
    <dbReference type="NCBI Taxonomy" id="30033"/>
    <lineage>
        <taxon>Eukaryota</taxon>
        <taxon>Metazoa</taxon>
        <taxon>Ecdysozoa</taxon>
        <taxon>Arthropoda</taxon>
        <taxon>Hexapoda</taxon>
        <taxon>Insecta</taxon>
        <taxon>Pterygota</taxon>
        <taxon>Neoptera</taxon>
        <taxon>Endopterygota</taxon>
        <taxon>Diptera</taxon>
        <taxon>Brachycera</taxon>
        <taxon>Muscomorpha</taxon>
        <taxon>Ephydroidea</taxon>
        <taxon>Drosophilidae</taxon>
        <taxon>Drosophila</taxon>
        <taxon>Sophophora</taxon>
    </lineage>
</organism>
<keyword evidence="1" id="KW-1015">Disulfide bond</keyword>
<dbReference type="GO" id="GO:0004252">
    <property type="term" value="F:serine-type endopeptidase activity"/>
    <property type="evidence" value="ECO:0007669"/>
    <property type="project" value="InterPro"/>
</dbReference>
<feature type="domain" description="Peptidase S1" evidence="3">
    <location>
        <begin position="35"/>
        <end position="184"/>
    </location>
</feature>
<dbReference type="SMART" id="SM00020">
    <property type="entry name" value="Tryp_SPc"/>
    <property type="match status" value="1"/>
</dbReference>
<dbReference type="AlphaFoldDB" id="A0A6P4IRW7"/>
<dbReference type="SUPFAM" id="SSF50494">
    <property type="entry name" value="Trypsin-like serine proteases"/>
    <property type="match status" value="1"/>
</dbReference>
<gene>
    <name evidence="5" type="primary">LOC108080844</name>
</gene>
<dbReference type="RefSeq" id="XP_017031235.1">
    <property type="nucleotide sequence ID" value="XM_017175746.1"/>
</dbReference>
<sequence length="189" mass="21592">MSYVKWIEKIVFESDSVLVVPKINFPDDNCISSTITLSGRKSRTFAFPWFCHLNRPVLSRRRSTVGLGRNSGHTEMIYNVESVIRHPDFASLSENDIALLKLAVKVQFSDNIRPICMPGDSNETTTFQENQICFRHPQLISPFVRKFAHGDALIYTLFGMASFGHNDLRGPDVYTDVLSYSKWIEGLIW</sequence>
<evidence type="ECO:0000256" key="1">
    <source>
        <dbReference type="ARBA" id="ARBA00023157"/>
    </source>
</evidence>
<dbReference type="Pfam" id="PF00089">
    <property type="entry name" value="Trypsin"/>
    <property type="match status" value="1"/>
</dbReference>
<dbReference type="InterPro" id="IPR051487">
    <property type="entry name" value="Ser/Thr_Proteases_Immune/Dev"/>
</dbReference>
<evidence type="ECO:0000259" key="3">
    <source>
        <dbReference type="SMART" id="SM00020"/>
    </source>
</evidence>
<dbReference type="GO" id="GO:0006508">
    <property type="term" value="P:proteolysis"/>
    <property type="evidence" value="ECO:0007669"/>
    <property type="project" value="InterPro"/>
</dbReference>
<keyword evidence="4" id="KW-1185">Reference proteome</keyword>
<accession>A0A6P4IRW7</accession>
<evidence type="ECO:0000313" key="5">
    <source>
        <dbReference type="RefSeq" id="XP_017031235.1"/>
    </source>
</evidence>
<dbReference type="Gene3D" id="2.40.10.10">
    <property type="entry name" value="Trypsin-like serine proteases"/>
    <property type="match status" value="1"/>
</dbReference>
<evidence type="ECO:0000256" key="2">
    <source>
        <dbReference type="ARBA" id="ARBA00024195"/>
    </source>
</evidence>
<dbReference type="InterPro" id="IPR009003">
    <property type="entry name" value="Peptidase_S1_PA"/>
</dbReference>